<sequence>MFYQLRAVMQKEFAGYFRTPTAYIIIAVYLVLSMFATFYSAYFFAYDNSGLISFFTYQPEIFVVLMPAATMRLWADERRSGTIEFLLTQPVDYTAVVLGKFMAAAAFGLLMLALTLPFALYASTLVDLDMLNVLSAYLATVLAIALLTAAGCLVSVFNTNAVLAYLFSVFVGWLLVSLNFDFLLSPLLNISETISNRLSRSLNFYRNYQDMMLGQPGFDNLAYFLLLTILILWLNVAAIDYKKH</sequence>
<evidence type="ECO:0000313" key="7">
    <source>
        <dbReference type="EMBL" id="HIU52622.1"/>
    </source>
</evidence>
<evidence type="ECO:0000313" key="8">
    <source>
        <dbReference type="Proteomes" id="UP000824107"/>
    </source>
</evidence>
<keyword evidence="4 6" id="KW-1133">Transmembrane helix</keyword>
<dbReference type="Pfam" id="PF12679">
    <property type="entry name" value="ABC2_membrane_2"/>
    <property type="match status" value="1"/>
</dbReference>
<evidence type="ECO:0000256" key="6">
    <source>
        <dbReference type="SAM" id="Phobius"/>
    </source>
</evidence>
<dbReference type="GO" id="GO:0005886">
    <property type="term" value="C:plasma membrane"/>
    <property type="evidence" value="ECO:0007669"/>
    <property type="project" value="UniProtKB-SubCell"/>
</dbReference>
<organism evidence="7 8">
    <name type="scientific">Candidatus Scatocola faecipullorum</name>
    <dbReference type="NCBI Taxonomy" id="2840917"/>
    <lineage>
        <taxon>Bacteria</taxon>
        <taxon>Pseudomonadati</taxon>
        <taxon>Pseudomonadota</taxon>
        <taxon>Alphaproteobacteria</taxon>
        <taxon>Rhodospirillales</taxon>
        <taxon>Rhodospirillaceae</taxon>
        <taxon>Rhodospirillaceae incertae sedis</taxon>
        <taxon>Candidatus Scatocola</taxon>
    </lineage>
</organism>
<feature type="transmembrane region" description="Helical" evidence="6">
    <location>
        <begin position="57"/>
        <end position="75"/>
    </location>
</feature>
<dbReference type="InterPro" id="IPR051449">
    <property type="entry name" value="ABC-2_transporter_component"/>
</dbReference>
<comment type="caution">
    <text evidence="7">The sequence shown here is derived from an EMBL/GenBank/DDBJ whole genome shotgun (WGS) entry which is preliminary data.</text>
</comment>
<evidence type="ECO:0000256" key="2">
    <source>
        <dbReference type="ARBA" id="ARBA00022475"/>
    </source>
</evidence>
<feature type="transmembrane region" description="Helical" evidence="6">
    <location>
        <begin position="96"/>
        <end position="122"/>
    </location>
</feature>
<feature type="transmembrane region" description="Helical" evidence="6">
    <location>
        <begin position="134"/>
        <end position="154"/>
    </location>
</feature>
<dbReference type="GO" id="GO:0140359">
    <property type="term" value="F:ABC-type transporter activity"/>
    <property type="evidence" value="ECO:0007669"/>
    <property type="project" value="InterPro"/>
</dbReference>
<keyword evidence="5 6" id="KW-0472">Membrane</keyword>
<evidence type="ECO:0000256" key="1">
    <source>
        <dbReference type="ARBA" id="ARBA00004651"/>
    </source>
</evidence>
<dbReference type="PANTHER" id="PTHR30294:SF29">
    <property type="entry name" value="MULTIDRUG ABC TRANSPORTER PERMEASE YBHS-RELATED"/>
    <property type="match status" value="1"/>
</dbReference>
<dbReference type="AlphaFoldDB" id="A0A9D1M2Z4"/>
<gene>
    <name evidence="7" type="ORF">IAD20_00910</name>
</gene>
<keyword evidence="3 6" id="KW-0812">Transmembrane</keyword>
<feature type="transmembrane region" description="Helical" evidence="6">
    <location>
        <begin position="221"/>
        <end position="241"/>
    </location>
</feature>
<keyword evidence="2" id="KW-1003">Cell membrane</keyword>
<feature type="transmembrane region" description="Helical" evidence="6">
    <location>
        <begin position="21"/>
        <end position="45"/>
    </location>
</feature>
<comment type="subcellular location">
    <subcellularLocation>
        <location evidence="1">Cell membrane</location>
        <topology evidence="1">Multi-pass membrane protein</topology>
    </subcellularLocation>
</comment>
<feature type="transmembrane region" description="Helical" evidence="6">
    <location>
        <begin position="161"/>
        <end position="180"/>
    </location>
</feature>
<dbReference type="EMBL" id="DVNC01000010">
    <property type="protein sequence ID" value="HIU52622.1"/>
    <property type="molecule type" value="Genomic_DNA"/>
</dbReference>
<evidence type="ECO:0000256" key="3">
    <source>
        <dbReference type="ARBA" id="ARBA00022692"/>
    </source>
</evidence>
<reference evidence="7" key="1">
    <citation type="submission" date="2020-10" db="EMBL/GenBank/DDBJ databases">
        <authorList>
            <person name="Gilroy R."/>
        </authorList>
    </citation>
    <scope>NUCLEOTIDE SEQUENCE</scope>
    <source>
        <strain evidence="7">ChiW3-316</strain>
    </source>
</reference>
<dbReference type="Proteomes" id="UP000824107">
    <property type="component" value="Unassembled WGS sequence"/>
</dbReference>
<proteinExistence type="predicted"/>
<dbReference type="PANTHER" id="PTHR30294">
    <property type="entry name" value="MEMBRANE COMPONENT OF ABC TRANSPORTER YHHJ-RELATED"/>
    <property type="match status" value="1"/>
</dbReference>
<protein>
    <submittedName>
        <fullName evidence="7">ABC transporter permease subunit</fullName>
    </submittedName>
</protein>
<evidence type="ECO:0000256" key="4">
    <source>
        <dbReference type="ARBA" id="ARBA00022989"/>
    </source>
</evidence>
<name>A0A9D1M2Z4_9PROT</name>
<reference evidence="7" key="2">
    <citation type="journal article" date="2021" name="PeerJ">
        <title>Extensive microbial diversity within the chicken gut microbiome revealed by metagenomics and culture.</title>
        <authorList>
            <person name="Gilroy R."/>
            <person name="Ravi A."/>
            <person name="Getino M."/>
            <person name="Pursley I."/>
            <person name="Horton D.L."/>
            <person name="Alikhan N.F."/>
            <person name="Baker D."/>
            <person name="Gharbi K."/>
            <person name="Hall N."/>
            <person name="Watson M."/>
            <person name="Adriaenssens E.M."/>
            <person name="Foster-Nyarko E."/>
            <person name="Jarju S."/>
            <person name="Secka A."/>
            <person name="Antonio M."/>
            <person name="Oren A."/>
            <person name="Chaudhuri R.R."/>
            <person name="La Ragione R."/>
            <person name="Hildebrand F."/>
            <person name="Pallen M.J."/>
        </authorList>
    </citation>
    <scope>NUCLEOTIDE SEQUENCE</scope>
    <source>
        <strain evidence="7">ChiW3-316</strain>
    </source>
</reference>
<accession>A0A9D1M2Z4</accession>
<evidence type="ECO:0000256" key="5">
    <source>
        <dbReference type="ARBA" id="ARBA00023136"/>
    </source>
</evidence>